<gene>
    <name evidence="2" type="ORF">F2Q70_00005438</name>
</gene>
<evidence type="ECO:0000313" key="2">
    <source>
        <dbReference type="EMBL" id="KAF2574799.1"/>
    </source>
</evidence>
<organism evidence="2">
    <name type="scientific">Brassica cretica</name>
    <name type="common">Mustard</name>
    <dbReference type="NCBI Taxonomy" id="69181"/>
    <lineage>
        <taxon>Eukaryota</taxon>
        <taxon>Viridiplantae</taxon>
        <taxon>Streptophyta</taxon>
        <taxon>Embryophyta</taxon>
        <taxon>Tracheophyta</taxon>
        <taxon>Spermatophyta</taxon>
        <taxon>Magnoliopsida</taxon>
        <taxon>eudicotyledons</taxon>
        <taxon>Gunneridae</taxon>
        <taxon>Pentapetalae</taxon>
        <taxon>rosids</taxon>
        <taxon>malvids</taxon>
        <taxon>Brassicales</taxon>
        <taxon>Brassicaceae</taxon>
        <taxon>Brassiceae</taxon>
        <taxon>Brassica</taxon>
    </lineage>
</organism>
<protein>
    <submittedName>
        <fullName evidence="2">Uncharacterized protein</fullName>
    </submittedName>
</protein>
<dbReference type="EMBL" id="QGKY02001015">
    <property type="protein sequence ID" value="KAF2574799.1"/>
    <property type="molecule type" value="Genomic_DNA"/>
</dbReference>
<reference evidence="2" key="1">
    <citation type="submission" date="2019-12" db="EMBL/GenBank/DDBJ databases">
        <title>Genome sequencing and annotation of Brassica cretica.</title>
        <authorList>
            <person name="Studholme D.J."/>
            <person name="Sarris P.F."/>
        </authorList>
    </citation>
    <scope>NUCLEOTIDE SEQUENCE</scope>
    <source>
        <strain evidence="2">PFS-102/07</strain>
        <tissue evidence="2">Leaf</tissue>
    </source>
</reference>
<name>A0A8S9IY87_BRACR</name>
<accession>A0A8S9IY87</accession>
<sequence>MRSVGLFDETAASVGGWRRRRPTTSSLSVALLHQRKRRHLSLCFFPLLGERRDISQLVALFDDKATSLSVAVVEEGQRRSLSVSFLSSAENGELCLRRIGSVELSSIQVLFLATQDSSTSQADSKKCPPGVKASKASGKKTVDHEKTIPAEVMADLYSCITGEWRGRQDHERVESQTRRRESGVRQDRVVLYCLVHGHKMTQ</sequence>
<feature type="region of interest" description="Disordered" evidence="1">
    <location>
        <begin position="119"/>
        <end position="139"/>
    </location>
</feature>
<evidence type="ECO:0000256" key="1">
    <source>
        <dbReference type="SAM" id="MobiDB-lite"/>
    </source>
</evidence>
<dbReference type="AlphaFoldDB" id="A0A8S9IY87"/>
<comment type="caution">
    <text evidence="2">The sequence shown here is derived from an EMBL/GenBank/DDBJ whole genome shotgun (WGS) entry which is preliminary data.</text>
</comment>
<proteinExistence type="predicted"/>